<protein>
    <submittedName>
        <fullName evidence="2">Uncharacterized protein</fullName>
    </submittedName>
</protein>
<evidence type="ECO:0000313" key="2">
    <source>
        <dbReference type="EMBL" id="KAF2438395.1"/>
    </source>
</evidence>
<comment type="caution">
    <text evidence="2">The sequence shown here is derived from an EMBL/GenBank/DDBJ whole genome shotgun (WGS) entry which is preliminary data.</text>
</comment>
<evidence type="ECO:0000313" key="3">
    <source>
        <dbReference type="Proteomes" id="UP000799764"/>
    </source>
</evidence>
<keyword evidence="3" id="KW-1185">Reference proteome</keyword>
<gene>
    <name evidence="2" type="ORF">P171DRAFT_526079</name>
</gene>
<reference evidence="2" key="1">
    <citation type="journal article" date="2020" name="Stud. Mycol.">
        <title>101 Dothideomycetes genomes: a test case for predicting lifestyles and emergence of pathogens.</title>
        <authorList>
            <person name="Haridas S."/>
            <person name="Albert R."/>
            <person name="Binder M."/>
            <person name="Bloem J."/>
            <person name="Labutti K."/>
            <person name="Salamov A."/>
            <person name="Andreopoulos B."/>
            <person name="Baker S."/>
            <person name="Barry K."/>
            <person name="Bills G."/>
            <person name="Bluhm B."/>
            <person name="Cannon C."/>
            <person name="Castanera R."/>
            <person name="Culley D."/>
            <person name="Daum C."/>
            <person name="Ezra D."/>
            <person name="Gonzalez J."/>
            <person name="Henrissat B."/>
            <person name="Kuo A."/>
            <person name="Liang C."/>
            <person name="Lipzen A."/>
            <person name="Lutzoni F."/>
            <person name="Magnuson J."/>
            <person name="Mondo S."/>
            <person name="Nolan M."/>
            <person name="Ohm R."/>
            <person name="Pangilinan J."/>
            <person name="Park H.-J."/>
            <person name="Ramirez L."/>
            <person name="Alfaro M."/>
            <person name="Sun H."/>
            <person name="Tritt A."/>
            <person name="Yoshinaga Y."/>
            <person name="Zwiers L.-H."/>
            <person name="Turgeon B."/>
            <person name="Goodwin S."/>
            <person name="Spatafora J."/>
            <person name="Crous P."/>
            <person name="Grigoriev I."/>
        </authorList>
    </citation>
    <scope>NUCLEOTIDE SEQUENCE</scope>
    <source>
        <strain evidence="2">CBS 690.94</strain>
    </source>
</reference>
<organism evidence="2 3">
    <name type="scientific">Karstenula rhodostoma CBS 690.94</name>
    <dbReference type="NCBI Taxonomy" id="1392251"/>
    <lineage>
        <taxon>Eukaryota</taxon>
        <taxon>Fungi</taxon>
        <taxon>Dikarya</taxon>
        <taxon>Ascomycota</taxon>
        <taxon>Pezizomycotina</taxon>
        <taxon>Dothideomycetes</taxon>
        <taxon>Pleosporomycetidae</taxon>
        <taxon>Pleosporales</taxon>
        <taxon>Massarineae</taxon>
        <taxon>Didymosphaeriaceae</taxon>
        <taxon>Karstenula</taxon>
    </lineage>
</organism>
<name>A0A9P4U5T6_9PLEO</name>
<feature type="compositionally biased region" description="Basic and acidic residues" evidence="1">
    <location>
        <begin position="33"/>
        <end position="43"/>
    </location>
</feature>
<evidence type="ECO:0000256" key="1">
    <source>
        <dbReference type="SAM" id="MobiDB-lite"/>
    </source>
</evidence>
<dbReference type="OrthoDB" id="4764735at2759"/>
<sequence>MSSDEEAPPTPSSEDEAPTTERSEGEPPTTSINEKEVTKEPRTVPRSDWQFAFGPQKWYWIRTGTAWRATLPQTCVWDEVGIRNPVWMAFMHTTGFFVGGKDEEGQPQVIHNWNDGYQLRANEVDNFVISREAYKRLHDWVDQKQLKDTSVSIGPKGSYFARCGESWISHGLPKDLMTKLDRNKEKFTPIQVALGLHGSWIVLWSDGDLSYDLRSSYHGLGESDALTGAVGQVLFVALNPYEENGYFVAGKDGCSFNANLSSKKDGYEIQKMMDDYMRMKAKRDNATFNYPVMMNGVRQNVHITPNTYERRRADSLLDTWKQRRGLLLQRDNLALIGAGSTAAYVLSRCSEASPLRATGAAAATGVGITAIMLSGICQGPFSSW</sequence>
<dbReference type="AlphaFoldDB" id="A0A9P4U5T6"/>
<feature type="compositionally biased region" description="Acidic residues" evidence="1">
    <location>
        <begin position="1"/>
        <end position="18"/>
    </location>
</feature>
<dbReference type="Proteomes" id="UP000799764">
    <property type="component" value="Unassembled WGS sequence"/>
</dbReference>
<dbReference type="EMBL" id="MU001512">
    <property type="protein sequence ID" value="KAF2438395.1"/>
    <property type="molecule type" value="Genomic_DNA"/>
</dbReference>
<accession>A0A9P4U5T6</accession>
<proteinExistence type="predicted"/>
<feature type="region of interest" description="Disordered" evidence="1">
    <location>
        <begin position="1"/>
        <end position="43"/>
    </location>
</feature>